<dbReference type="Proteomes" id="UP001595798">
    <property type="component" value="Unassembled WGS sequence"/>
</dbReference>
<reference evidence="3" key="1">
    <citation type="journal article" date="2019" name="Int. J. Syst. Evol. Microbiol.">
        <title>The Global Catalogue of Microorganisms (GCM) 10K type strain sequencing project: providing services to taxonomists for standard genome sequencing and annotation.</title>
        <authorList>
            <consortium name="The Broad Institute Genomics Platform"/>
            <consortium name="The Broad Institute Genome Sequencing Center for Infectious Disease"/>
            <person name="Wu L."/>
            <person name="Ma J."/>
        </authorList>
    </citation>
    <scope>NUCLEOTIDE SEQUENCE [LARGE SCALE GENOMIC DNA]</scope>
    <source>
        <strain evidence="3">CECT 7297</strain>
    </source>
</reference>
<dbReference type="PIRSF" id="PIRSF037442">
    <property type="entry name" value="UCP037442_abhydr"/>
    <property type="match status" value="1"/>
</dbReference>
<dbReference type="Pfam" id="PF12146">
    <property type="entry name" value="Hydrolase_4"/>
    <property type="match status" value="1"/>
</dbReference>
<evidence type="ECO:0000259" key="1">
    <source>
        <dbReference type="Pfam" id="PF12146"/>
    </source>
</evidence>
<gene>
    <name evidence="2" type="ORF">ACFOZ5_03880</name>
</gene>
<organism evidence="2 3">
    <name type="scientific">Marinobacter lacisalsi</name>
    <dbReference type="NCBI Taxonomy" id="475979"/>
    <lineage>
        <taxon>Bacteria</taxon>
        <taxon>Pseudomonadati</taxon>
        <taxon>Pseudomonadota</taxon>
        <taxon>Gammaproteobacteria</taxon>
        <taxon>Pseudomonadales</taxon>
        <taxon>Marinobacteraceae</taxon>
        <taxon>Marinobacter</taxon>
    </lineage>
</organism>
<dbReference type="InterPro" id="IPR017208">
    <property type="entry name" value="UCP037442_abhydr"/>
</dbReference>
<keyword evidence="2" id="KW-0645">Protease</keyword>
<keyword evidence="3" id="KW-1185">Reference proteome</keyword>
<keyword evidence="2" id="KW-0378">Hydrolase</keyword>
<evidence type="ECO:0000313" key="3">
    <source>
        <dbReference type="Proteomes" id="UP001595798"/>
    </source>
</evidence>
<comment type="caution">
    <text evidence="2">The sequence shown here is derived from an EMBL/GenBank/DDBJ whole genome shotgun (WGS) entry which is preliminary data.</text>
</comment>
<evidence type="ECO:0000313" key="2">
    <source>
        <dbReference type="EMBL" id="MFC4258169.1"/>
    </source>
</evidence>
<dbReference type="InterPro" id="IPR022742">
    <property type="entry name" value="Hydrolase_4"/>
</dbReference>
<feature type="domain" description="Serine aminopeptidase S33" evidence="1">
    <location>
        <begin position="37"/>
        <end position="150"/>
    </location>
</feature>
<protein>
    <submittedName>
        <fullName evidence="2">Serine aminopeptidase domain-containing protein</fullName>
    </submittedName>
</protein>
<name>A0ABV8QGH0_9GAMM</name>
<dbReference type="GO" id="GO:0004177">
    <property type="term" value="F:aminopeptidase activity"/>
    <property type="evidence" value="ECO:0007669"/>
    <property type="project" value="UniProtKB-KW"/>
</dbReference>
<proteinExistence type="predicted"/>
<sequence>MSAREATLHDVIRQDIPLTTDGGHRLDVRVFPSTGSRSVVIIAGAMGVNQHCYEKFARFLCDQGHTAITFDYFGTGGSLHTAVRHCPVRVTEWATEDCRALIRLARERFPEQRLQWIGHSVGGQLLGLTPNVNELDNIVTIACGSGYWLENAPPTKRVAWLLWYFLAPASLGLLGYFPGNRLNIVGDLPPNVIRQWRRWCLNPEYAVGAEGPPVREQFASVRVPITTVAFTDDEMMSRRNTESLHGFYCNAPVTMAFIAPADIGEQRIGHLGWFRERFRESLWQERLLPLFA</sequence>
<dbReference type="RefSeq" id="WP_379885537.1">
    <property type="nucleotide sequence ID" value="NZ_JBHSDI010000007.1"/>
</dbReference>
<dbReference type="Gene3D" id="3.40.50.1820">
    <property type="entry name" value="alpha/beta hydrolase"/>
    <property type="match status" value="1"/>
</dbReference>
<dbReference type="SUPFAM" id="SSF53474">
    <property type="entry name" value="alpha/beta-Hydrolases"/>
    <property type="match status" value="1"/>
</dbReference>
<keyword evidence="2" id="KW-0031">Aminopeptidase</keyword>
<dbReference type="InterPro" id="IPR029058">
    <property type="entry name" value="AB_hydrolase_fold"/>
</dbReference>
<accession>A0ABV8QGH0</accession>
<dbReference type="EMBL" id="JBHSDI010000007">
    <property type="protein sequence ID" value="MFC4258169.1"/>
    <property type="molecule type" value="Genomic_DNA"/>
</dbReference>